<protein>
    <submittedName>
        <fullName evidence="1">Uncharacterized protein</fullName>
    </submittedName>
</protein>
<proteinExistence type="predicted"/>
<accession>G2YE62</accession>
<dbReference type="InParanoid" id="G2YE62"/>
<sequence>MTDYLHDFLHSTHPALAPDDLFRETKPDIESQMAPLILDRESLYITLNALESEVDLFHWGIYLWKDDVAKPDDVGQYFHVTDRNSPGRFSYEDTRSPDIRRAINVLAALKIAIVKPAQWDRLGELLSRVHIHEWTTCRTWVLEALEVLDKEGIVKLKDDGVENIERECLNLAGNRGRVIQQSDYCKF</sequence>
<dbReference type="Pfam" id="PF21858">
    <property type="entry name" value="DUF6914"/>
    <property type="match status" value="1"/>
</dbReference>
<evidence type="ECO:0000313" key="2">
    <source>
        <dbReference type="Proteomes" id="UP000008177"/>
    </source>
</evidence>
<dbReference type="OrthoDB" id="3016366at2759"/>
<organism evidence="1 2">
    <name type="scientific">Botryotinia fuckeliana (strain T4)</name>
    <name type="common">Noble rot fungus</name>
    <name type="synonym">Botrytis cinerea</name>
    <dbReference type="NCBI Taxonomy" id="999810"/>
    <lineage>
        <taxon>Eukaryota</taxon>
        <taxon>Fungi</taxon>
        <taxon>Dikarya</taxon>
        <taxon>Ascomycota</taxon>
        <taxon>Pezizomycotina</taxon>
        <taxon>Leotiomycetes</taxon>
        <taxon>Helotiales</taxon>
        <taxon>Sclerotiniaceae</taxon>
        <taxon>Botrytis</taxon>
    </lineage>
</organism>
<dbReference type="Proteomes" id="UP000008177">
    <property type="component" value="Unplaced contigs"/>
</dbReference>
<evidence type="ECO:0000313" key="1">
    <source>
        <dbReference type="EMBL" id="CCD50060.1"/>
    </source>
</evidence>
<reference evidence="2" key="1">
    <citation type="journal article" date="2011" name="PLoS Genet.">
        <title>Genomic analysis of the necrotrophic fungal pathogens Sclerotinia sclerotiorum and Botrytis cinerea.</title>
        <authorList>
            <person name="Amselem J."/>
            <person name="Cuomo C.A."/>
            <person name="van Kan J.A."/>
            <person name="Viaud M."/>
            <person name="Benito E.P."/>
            <person name="Couloux A."/>
            <person name="Coutinho P.M."/>
            <person name="de Vries R.P."/>
            <person name="Dyer P.S."/>
            <person name="Fillinger S."/>
            <person name="Fournier E."/>
            <person name="Gout L."/>
            <person name="Hahn M."/>
            <person name="Kohn L."/>
            <person name="Lapalu N."/>
            <person name="Plummer K.M."/>
            <person name="Pradier J.M."/>
            <person name="Quevillon E."/>
            <person name="Sharon A."/>
            <person name="Simon A."/>
            <person name="ten Have A."/>
            <person name="Tudzynski B."/>
            <person name="Tudzynski P."/>
            <person name="Wincker P."/>
            <person name="Andrew M."/>
            <person name="Anthouard V."/>
            <person name="Beever R.E."/>
            <person name="Beffa R."/>
            <person name="Benoit I."/>
            <person name="Bouzid O."/>
            <person name="Brault B."/>
            <person name="Chen Z."/>
            <person name="Choquer M."/>
            <person name="Collemare J."/>
            <person name="Cotton P."/>
            <person name="Danchin E.G."/>
            <person name="Da Silva C."/>
            <person name="Gautier A."/>
            <person name="Giraud C."/>
            <person name="Giraud T."/>
            <person name="Gonzalez C."/>
            <person name="Grossetete S."/>
            <person name="Guldener U."/>
            <person name="Henrissat B."/>
            <person name="Howlett B.J."/>
            <person name="Kodira C."/>
            <person name="Kretschmer M."/>
            <person name="Lappartient A."/>
            <person name="Leroch M."/>
            <person name="Levis C."/>
            <person name="Mauceli E."/>
            <person name="Neuveglise C."/>
            <person name="Oeser B."/>
            <person name="Pearson M."/>
            <person name="Poulain J."/>
            <person name="Poussereau N."/>
            <person name="Quesneville H."/>
            <person name="Rascle C."/>
            <person name="Schumacher J."/>
            <person name="Segurens B."/>
            <person name="Sexton A."/>
            <person name="Silva E."/>
            <person name="Sirven C."/>
            <person name="Soanes D.M."/>
            <person name="Talbot N.J."/>
            <person name="Templeton M."/>
            <person name="Yandava C."/>
            <person name="Yarden O."/>
            <person name="Zeng Q."/>
            <person name="Rollins J.A."/>
            <person name="Lebrun M.H."/>
            <person name="Dickman M."/>
        </authorList>
    </citation>
    <scope>NUCLEOTIDE SEQUENCE [LARGE SCALE GENOMIC DNA]</scope>
    <source>
        <strain evidence="2">T4</strain>
    </source>
</reference>
<dbReference type="InterPro" id="IPR054208">
    <property type="entry name" value="DUF6914"/>
</dbReference>
<dbReference type="HOGENOM" id="CLU_095741_0_1_1"/>
<name>G2YE62_BOTF4</name>
<gene>
    <name evidence="1" type="ORF">BofuT4_P093320.1</name>
</gene>
<dbReference type="EMBL" id="FQ790322">
    <property type="protein sequence ID" value="CCD50060.1"/>
    <property type="molecule type" value="Genomic_DNA"/>
</dbReference>
<dbReference type="AlphaFoldDB" id="G2YE62"/>